<dbReference type="AlphaFoldDB" id="L9KWR8"/>
<protein>
    <submittedName>
        <fullName evidence="2">Uncharacterized protein</fullName>
    </submittedName>
</protein>
<evidence type="ECO:0000313" key="2">
    <source>
        <dbReference type="EMBL" id="ELW67256.1"/>
    </source>
</evidence>
<dbReference type="InParanoid" id="L9KWR8"/>
<reference evidence="3" key="1">
    <citation type="submission" date="2012-07" db="EMBL/GenBank/DDBJ databases">
        <title>Genome of the Chinese tree shrew, a rising model animal genetically related to primates.</title>
        <authorList>
            <person name="Zhang G."/>
            <person name="Fan Y."/>
            <person name="Yao Y."/>
            <person name="Huang Z."/>
        </authorList>
    </citation>
    <scope>NUCLEOTIDE SEQUENCE [LARGE SCALE GENOMIC DNA]</scope>
</reference>
<dbReference type="Proteomes" id="UP000011518">
    <property type="component" value="Unassembled WGS sequence"/>
</dbReference>
<dbReference type="EMBL" id="KB320620">
    <property type="protein sequence ID" value="ELW67256.1"/>
    <property type="molecule type" value="Genomic_DNA"/>
</dbReference>
<accession>L9KWR8</accession>
<feature type="region of interest" description="Disordered" evidence="1">
    <location>
        <begin position="1"/>
        <end position="38"/>
    </location>
</feature>
<gene>
    <name evidence="2" type="ORF">TREES_T100015887</name>
</gene>
<proteinExistence type="predicted"/>
<evidence type="ECO:0000256" key="1">
    <source>
        <dbReference type="SAM" id="MobiDB-lite"/>
    </source>
</evidence>
<organism evidence="2 3">
    <name type="scientific">Tupaia chinensis</name>
    <name type="common">Chinese tree shrew</name>
    <name type="synonym">Tupaia belangeri chinensis</name>
    <dbReference type="NCBI Taxonomy" id="246437"/>
    <lineage>
        <taxon>Eukaryota</taxon>
        <taxon>Metazoa</taxon>
        <taxon>Chordata</taxon>
        <taxon>Craniata</taxon>
        <taxon>Vertebrata</taxon>
        <taxon>Euteleostomi</taxon>
        <taxon>Mammalia</taxon>
        <taxon>Eutheria</taxon>
        <taxon>Euarchontoglires</taxon>
        <taxon>Scandentia</taxon>
        <taxon>Tupaiidae</taxon>
        <taxon>Tupaia</taxon>
    </lineage>
</organism>
<keyword evidence="3" id="KW-1185">Reference proteome</keyword>
<name>L9KWR8_TUPCH</name>
<sequence length="226" mass="24189">MLLSRASEPGLGDSDAEDISGPDSVDRAGPHNGSQVPHLKVLDSVKAASVGGRAFREDTVYTGVRGTSCSAPCTVQFVSANAHVAEEAGFRYRRVVPLQCQAVHFSSRSPSDTRCPCNPELIPTVVTVGFRYRRVVPLQCQAVHFSSRSPSDTRCPCNPELIPTVVTVGVAAPGEALGRPIVFTMASPRLATVLSRVDLVLEPVSTFCYEQRLAIRVLLGNANETL</sequence>
<evidence type="ECO:0000313" key="3">
    <source>
        <dbReference type="Proteomes" id="UP000011518"/>
    </source>
</evidence>
<reference evidence="3" key="2">
    <citation type="journal article" date="2013" name="Nat. Commun.">
        <title>Genome of the Chinese tree shrew.</title>
        <authorList>
            <person name="Fan Y."/>
            <person name="Huang Z.Y."/>
            <person name="Cao C.C."/>
            <person name="Chen C.S."/>
            <person name="Chen Y.X."/>
            <person name="Fan D.D."/>
            <person name="He J."/>
            <person name="Hou H.L."/>
            <person name="Hu L."/>
            <person name="Hu X.T."/>
            <person name="Jiang X.T."/>
            <person name="Lai R."/>
            <person name="Lang Y.S."/>
            <person name="Liang B."/>
            <person name="Liao S.G."/>
            <person name="Mu D."/>
            <person name="Ma Y.Y."/>
            <person name="Niu Y.Y."/>
            <person name="Sun X.Q."/>
            <person name="Xia J.Q."/>
            <person name="Xiao J."/>
            <person name="Xiong Z.Q."/>
            <person name="Xu L."/>
            <person name="Yang L."/>
            <person name="Zhang Y."/>
            <person name="Zhao W."/>
            <person name="Zhao X.D."/>
            <person name="Zheng Y.T."/>
            <person name="Zhou J.M."/>
            <person name="Zhu Y.B."/>
            <person name="Zhang G.J."/>
            <person name="Wang J."/>
            <person name="Yao Y.G."/>
        </authorList>
    </citation>
    <scope>NUCLEOTIDE SEQUENCE [LARGE SCALE GENOMIC DNA]</scope>
</reference>